<name>A0A2P2NE41_RHIMU</name>
<keyword evidence="1" id="KW-0812">Transmembrane</keyword>
<keyword evidence="1" id="KW-0472">Membrane</keyword>
<accession>A0A2P2NE41</accession>
<keyword evidence="1" id="KW-1133">Transmembrane helix</keyword>
<evidence type="ECO:0000256" key="1">
    <source>
        <dbReference type="SAM" id="Phobius"/>
    </source>
</evidence>
<dbReference type="AlphaFoldDB" id="A0A2P2NE41"/>
<feature type="transmembrane region" description="Helical" evidence="1">
    <location>
        <begin position="6"/>
        <end position="27"/>
    </location>
</feature>
<dbReference type="EMBL" id="GGEC01060277">
    <property type="protein sequence ID" value="MBX40761.1"/>
    <property type="molecule type" value="Transcribed_RNA"/>
</dbReference>
<protein>
    <submittedName>
        <fullName evidence="2">Uncharacterized protein</fullName>
    </submittedName>
</protein>
<reference evidence="2" key="1">
    <citation type="submission" date="2018-02" db="EMBL/GenBank/DDBJ databases">
        <title>Rhizophora mucronata_Transcriptome.</title>
        <authorList>
            <person name="Meera S.P."/>
            <person name="Sreeshan A."/>
            <person name="Augustine A."/>
        </authorList>
    </citation>
    <scope>NUCLEOTIDE SEQUENCE</scope>
    <source>
        <tissue evidence="2">Leaf</tissue>
    </source>
</reference>
<evidence type="ECO:0000313" key="2">
    <source>
        <dbReference type="EMBL" id="MBX40761.1"/>
    </source>
</evidence>
<proteinExistence type="predicted"/>
<sequence>MQDFFVKLYSIDRFLFSFFFFFFFYFFA</sequence>
<organism evidence="2">
    <name type="scientific">Rhizophora mucronata</name>
    <name type="common">Asiatic mangrove</name>
    <dbReference type="NCBI Taxonomy" id="61149"/>
    <lineage>
        <taxon>Eukaryota</taxon>
        <taxon>Viridiplantae</taxon>
        <taxon>Streptophyta</taxon>
        <taxon>Embryophyta</taxon>
        <taxon>Tracheophyta</taxon>
        <taxon>Spermatophyta</taxon>
        <taxon>Magnoliopsida</taxon>
        <taxon>eudicotyledons</taxon>
        <taxon>Gunneridae</taxon>
        <taxon>Pentapetalae</taxon>
        <taxon>rosids</taxon>
        <taxon>fabids</taxon>
        <taxon>Malpighiales</taxon>
        <taxon>Rhizophoraceae</taxon>
        <taxon>Rhizophora</taxon>
    </lineage>
</organism>